<evidence type="ECO:0000313" key="2">
    <source>
        <dbReference type="EMBL" id="MBX12574.1"/>
    </source>
</evidence>
<accession>A0A2P2L3M2</accession>
<dbReference type="AlphaFoldDB" id="A0A2P2L3M2"/>
<feature type="transmembrane region" description="Helical" evidence="1">
    <location>
        <begin position="23"/>
        <end position="41"/>
    </location>
</feature>
<proteinExistence type="predicted"/>
<evidence type="ECO:0000256" key="1">
    <source>
        <dbReference type="SAM" id="Phobius"/>
    </source>
</evidence>
<keyword evidence="1" id="KW-0812">Transmembrane</keyword>
<organism evidence="2">
    <name type="scientific">Rhizophora mucronata</name>
    <name type="common">Asiatic mangrove</name>
    <dbReference type="NCBI Taxonomy" id="61149"/>
    <lineage>
        <taxon>Eukaryota</taxon>
        <taxon>Viridiplantae</taxon>
        <taxon>Streptophyta</taxon>
        <taxon>Embryophyta</taxon>
        <taxon>Tracheophyta</taxon>
        <taxon>Spermatophyta</taxon>
        <taxon>Magnoliopsida</taxon>
        <taxon>eudicotyledons</taxon>
        <taxon>Gunneridae</taxon>
        <taxon>Pentapetalae</taxon>
        <taxon>rosids</taxon>
        <taxon>fabids</taxon>
        <taxon>Malpighiales</taxon>
        <taxon>Rhizophoraceae</taxon>
        <taxon>Rhizophora</taxon>
    </lineage>
</organism>
<sequence>MFGVNVHCLAGYAIMEMFSMRHLIHYVVCTIFGTIYIILSLEPLSIQLWVSYFAKLYKQLQSLNPKFNWGQLQESFFTILFY</sequence>
<keyword evidence="1" id="KW-1133">Transmembrane helix</keyword>
<dbReference type="EMBL" id="GGEC01032090">
    <property type="protein sequence ID" value="MBX12574.1"/>
    <property type="molecule type" value="Transcribed_RNA"/>
</dbReference>
<protein>
    <submittedName>
        <fullName evidence="2">Uncharacterized protein</fullName>
    </submittedName>
</protein>
<keyword evidence="1" id="KW-0472">Membrane</keyword>
<name>A0A2P2L3M2_RHIMU</name>
<reference evidence="2" key="1">
    <citation type="submission" date="2018-02" db="EMBL/GenBank/DDBJ databases">
        <title>Rhizophora mucronata_Transcriptome.</title>
        <authorList>
            <person name="Meera S.P."/>
            <person name="Sreeshan A."/>
            <person name="Augustine A."/>
        </authorList>
    </citation>
    <scope>NUCLEOTIDE SEQUENCE</scope>
    <source>
        <tissue evidence="2">Leaf</tissue>
    </source>
</reference>